<evidence type="ECO:0000256" key="10">
    <source>
        <dbReference type="PIRSR" id="PIRSR038994-2"/>
    </source>
</evidence>
<feature type="binding site" evidence="10">
    <location>
        <position position="244"/>
    </location>
    <ligand>
        <name>substrate</name>
    </ligand>
</feature>
<dbReference type="GO" id="GO:0008448">
    <property type="term" value="F:N-acetylglucosamine-6-phosphate deacetylase activity"/>
    <property type="evidence" value="ECO:0007669"/>
    <property type="project" value="UniProtKB-UniRule"/>
</dbReference>
<dbReference type="SUPFAM" id="SSF51338">
    <property type="entry name" value="Composite domain of metallo-dependent hydrolases"/>
    <property type="match status" value="1"/>
</dbReference>
<dbReference type="SUPFAM" id="SSF51556">
    <property type="entry name" value="Metallo-dependent hydrolases"/>
    <property type="match status" value="1"/>
</dbReference>
<dbReference type="GO" id="GO:0019262">
    <property type="term" value="P:N-acetylneuraminate catabolic process"/>
    <property type="evidence" value="ECO:0007669"/>
    <property type="project" value="UniProtKB-ARBA"/>
</dbReference>
<dbReference type="EC" id="3.5.1.25" evidence="2 8"/>
<dbReference type="InterPro" id="IPR032466">
    <property type="entry name" value="Metal_Hydrolase"/>
</dbReference>
<dbReference type="Proteomes" id="UP000268350">
    <property type="component" value="Unassembled WGS sequence"/>
</dbReference>
<proteinExistence type="inferred from homology"/>
<evidence type="ECO:0000256" key="11">
    <source>
        <dbReference type="PIRSR" id="PIRSR038994-3"/>
    </source>
</evidence>
<dbReference type="GO" id="GO:0106279">
    <property type="term" value="P:negative regulation of UDP-N-acetylglucosamine biosynthetic process"/>
    <property type="evidence" value="ECO:0007669"/>
    <property type="project" value="UniProtKB-ARBA"/>
</dbReference>
<evidence type="ECO:0000313" key="13">
    <source>
        <dbReference type="EMBL" id="SPP78489.1"/>
    </source>
</evidence>
<dbReference type="PANTHER" id="PTHR11113">
    <property type="entry name" value="N-ACETYLGLUCOSAMINE-6-PHOSPHATE DEACETYLASE"/>
    <property type="match status" value="1"/>
</dbReference>
<evidence type="ECO:0000256" key="8">
    <source>
        <dbReference type="PIRNR" id="PIRNR038994"/>
    </source>
</evidence>
<dbReference type="GO" id="GO:0046872">
    <property type="term" value="F:metal ion binding"/>
    <property type="evidence" value="ECO:0007669"/>
    <property type="project" value="UniProtKB-KW"/>
</dbReference>
<accession>A0A3B0JXJ4</accession>
<evidence type="ECO:0000256" key="3">
    <source>
        <dbReference type="ARBA" id="ARBA00018029"/>
    </source>
</evidence>
<sequence>MTTPRSCDCDSPQQRLLQFTNCRLVRGHQLVRDDLWVRDGRIINPEPVFFDEQARAHKRIDCHNAIIAPGYIDLQINGGYGVDFSHDKDTIEAGVNKVAQGLVQSGVTSFCPTLVTSPNASYHAILPRIPKTVPNGAGIVGIHAEGPFINPQKKGAHPENCIQTIDKGLETLETTYGSLERIKIITLAPEKVSDPEVIGQLVAKGITVSLGHSVATLSDGERAVQQGATMITHLFNAMLPFHHRDPGLVGLLASDAVPQGQTVYFGIISDGVHTHPAALRIAYRTHPEGLVLVTDAISALGLEDGIHHIGQLPLEVRRGKAFIAGTETLCGSIAPMDECVRIFHKATNCSIVYAIEAATLHPARCIKIDQQKGTLDFGSDADFILLDDELHVLSTWIAGACVHQCVQ</sequence>
<feature type="active site" description="Proton donor/acceptor" evidence="9">
    <location>
        <position position="295"/>
    </location>
</feature>
<feature type="binding site" evidence="11">
    <location>
        <position position="212"/>
    </location>
    <ligand>
        <name>Zn(2+)</name>
        <dbReference type="ChEBI" id="CHEBI:29105"/>
    </ligand>
</feature>
<dbReference type="CDD" id="cd00854">
    <property type="entry name" value="NagA"/>
    <property type="match status" value="1"/>
</dbReference>
<evidence type="ECO:0000256" key="9">
    <source>
        <dbReference type="PIRSR" id="PIRSR038994-1"/>
    </source>
</evidence>
<dbReference type="STRING" id="7266.A0A3B0JXJ4"/>
<dbReference type="OMA" id="PCRKGAH"/>
<feature type="binding site" evidence="11">
    <location>
        <position position="145"/>
    </location>
    <ligand>
        <name>Zn(2+)</name>
        <dbReference type="ChEBI" id="CHEBI:29105"/>
    </ligand>
</feature>
<feature type="binding site" evidence="10">
    <location>
        <begin position="329"/>
        <end position="331"/>
    </location>
    <ligand>
        <name>substrate</name>
    </ligand>
</feature>
<keyword evidence="6 8" id="KW-0119">Carbohydrate metabolism</keyword>
<dbReference type="AlphaFoldDB" id="A0A3B0JXJ4"/>
<feature type="binding site" evidence="10">
    <location>
        <position position="156"/>
    </location>
    <ligand>
        <name>substrate</name>
    </ligand>
</feature>
<feature type="binding site" evidence="10">
    <location>
        <begin position="236"/>
        <end position="237"/>
    </location>
    <ligand>
        <name>substrate</name>
    </ligand>
</feature>
<evidence type="ECO:0000313" key="14">
    <source>
        <dbReference type="Proteomes" id="UP000268350"/>
    </source>
</evidence>
<dbReference type="InterPro" id="IPR006680">
    <property type="entry name" value="Amidohydro-rel"/>
</dbReference>
<dbReference type="PIRSF" id="PIRSF038994">
    <property type="entry name" value="NagA"/>
    <property type="match status" value="1"/>
</dbReference>
<protein>
    <recommendedName>
        <fullName evidence="3 8">N-acetylglucosamine-6-phosphate deacetylase</fullName>
        <ecNumber evidence="2 8">3.5.1.25</ecNumber>
    </recommendedName>
</protein>
<dbReference type="EMBL" id="OUUW01000003">
    <property type="protein sequence ID" value="SPP78489.1"/>
    <property type="molecule type" value="Genomic_DNA"/>
</dbReference>
<dbReference type="InterPro" id="IPR011059">
    <property type="entry name" value="Metal-dep_hydrolase_composite"/>
</dbReference>
<organism evidence="13 14">
    <name type="scientific">Drosophila guanche</name>
    <name type="common">Fruit fly</name>
    <dbReference type="NCBI Taxonomy" id="7266"/>
    <lineage>
        <taxon>Eukaryota</taxon>
        <taxon>Metazoa</taxon>
        <taxon>Ecdysozoa</taxon>
        <taxon>Arthropoda</taxon>
        <taxon>Hexapoda</taxon>
        <taxon>Insecta</taxon>
        <taxon>Pterygota</taxon>
        <taxon>Neoptera</taxon>
        <taxon>Endopterygota</taxon>
        <taxon>Diptera</taxon>
        <taxon>Brachycera</taxon>
        <taxon>Muscomorpha</taxon>
        <taxon>Ephydroidea</taxon>
        <taxon>Drosophilidae</taxon>
        <taxon>Drosophila</taxon>
        <taxon>Sophophora</taxon>
    </lineage>
</organism>
<comment type="catalytic activity">
    <reaction evidence="7 8">
        <text>N-acetyl-D-glucosamine 6-phosphate + H2O = D-glucosamine 6-phosphate + acetate</text>
        <dbReference type="Rhea" id="RHEA:22936"/>
        <dbReference type="ChEBI" id="CHEBI:15377"/>
        <dbReference type="ChEBI" id="CHEBI:30089"/>
        <dbReference type="ChEBI" id="CHEBI:57513"/>
        <dbReference type="ChEBI" id="CHEBI:58725"/>
        <dbReference type="EC" id="3.5.1.25"/>
    </reaction>
</comment>
<evidence type="ECO:0000256" key="5">
    <source>
        <dbReference type="ARBA" id="ARBA00022801"/>
    </source>
</evidence>
<keyword evidence="4 11" id="KW-0479">Metal-binding</keyword>
<dbReference type="FunFam" id="3.20.20.140:FF:000023">
    <property type="entry name" value="N-acetylglucosamine-6-phosphate deacetylase"/>
    <property type="match status" value="1"/>
</dbReference>
<reference evidence="14" key="1">
    <citation type="submission" date="2018-01" db="EMBL/GenBank/DDBJ databases">
        <authorList>
            <person name="Alioto T."/>
            <person name="Alioto T."/>
        </authorList>
    </citation>
    <scope>NUCLEOTIDE SEQUENCE [LARGE SCALE GENOMIC DNA]</scope>
</reference>
<gene>
    <name evidence="13" type="ORF">DGUA_6G011136</name>
</gene>
<feature type="binding site" evidence="11">
    <location>
        <position position="233"/>
    </location>
    <ligand>
        <name>Zn(2+)</name>
        <dbReference type="ChEBI" id="CHEBI:29105"/>
    </ligand>
</feature>
<dbReference type="Gene3D" id="3.20.20.140">
    <property type="entry name" value="Metal-dependent hydrolases"/>
    <property type="match status" value="1"/>
</dbReference>
<evidence type="ECO:0000256" key="4">
    <source>
        <dbReference type="ARBA" id="ARBA00022723"/>
    </source>
</evidence>
<evidence type="ECO:0000256" key="6">
    <source>
        <dbReference type="ARBA" id="ARBA00023277"/>
    </source>
</evidence>
<feature type="binding site" evidence="10">
    <location>
        <position position="273"/>
    </location>
    <ligand>
        <name>substrate</name>
    </ligand>
</feature>
<evidence type="ECO:0000256" key="1">
    <source>
        <dbReference type="ARBA" id="ARBA00010716"/>
    </source>
</evidence>
<dbReference type="Gene3D" id="2.30.40.10">
    <property type="entry name" value="Urease, subunit C, domain 1"/>
    <property type="match status" value="1"/>
</dbReference>
<dbReference type="OrthoDB" id="10264777at2759"/>
<evidence type="ECO:0000259" key="12">
    <source>
        <dbReference type="Pfam" id="PF01979"/>
    </source>
</evidence>
<keyword evidence="5 8" id="KW-0378">Hydrolase</keyword>
<dbReference type="InterPro" id="IPR003764">
    <property type="entry name" value="GlcNAc_6-P_deAcase"/>
</dbReference>
<dbReference type="NCBIfam" id="TIGR00221">
    <property type="entry name" value="nagA"/>
    <property type="match status" value="1"/>
</dbReference>
<feature type="domain" description="Amidohydrolase-related" evidence="12">
    <location>
        <begin position="66"/>
        <end position="397"/>
    </location>
</feature>
<dbReference type="GO" id="GO:0006046">
    <property type="term" value="P:N-acetylglucosamine catabolic process"/>
    <property type="evidence" value="ECO:0007669"/>
    <property type="project" value="TreeGrafter"/>
</dbReference>
<comment type="cofactor">
    <cofactor evidence="11">
        <name>a divalent metal cation</name>
        <dbReference type="ChEBI" id="CHEBI:60240"/>
    </cofactor>
    <text evidence="11">Binds 1 divalent metal cation per subunit.</text>
</comment>
<evidence type="ECO:0000256" key="7">
    <source>
        <dbReference type="ARBA" id="ARBA00047647"/>
    </source>
</evidence>
<name>A0A3B0JXJ4_DROGU</name>
<evidence type="ECO:0000256" key="2">
    <source>
        <dbReference type="ARBA" id="ARBA00011899"/>
    </source>
</evidence>
<dbReference type="Pfam" id="PF01979">
    <property type="entry name" value="Amidohydro_1"/>
    <property type="match status" value="1"/>
</dbReference>
<dbReference type="PANTHER" id="PTHR11113:SF14">
    <property type="entry name" value="N-ACETYLGLUCOSAMINE-6-PHOSPHATE DEACETYLASE"/>
    <property type="match status" value="1"/>
</dbReference>
<comment type="similarity">
    <text evidence="1 8">Belongs to the metallo-dependent hydrolases superfamily. NagA family.</text>
</comment>
<keyword evidence="14" id="KW-1185">Reference proteome</keyword>